<keyword evidence="10" id="KW-1185">Reference proteome</keyword>
<comment type="subcellular location">
    <subcellularLocation>
        <location evidence="1">Membrane</location>
        <topology evidence="1">Multi-pass membrane protein</topology>
    </subcellularLocation>
</comment>
<feature type="transmembrane region" description="Helical" evidence="7">
    <location>
        <begin position="149"/>
        <end position="173"/>
    </location>
</feature>
<feature type="domain" description="Rhodopsin" evidence="8">
    <location>
        <begin position="45"/>
        <end position="307"/>
    </location>
</feature>
<evidence type="ECO:0000256" key="3">
    <source>
        <dbReference type="ARBA" id="ARBA00022989"/>
    </source>
</evidence>
<accession>A0ABQ9T1V8</accession>
<evidence type="ECO:0000313" key="10">
    <source>
        <dbReference type="Proteomes" id="UP001241169"/>
    </source>
</evidence>
<evidence type="ECO:0000313" key="9">
    <source>
        <dbReference type="EMBL" id="KAK1545772.1"/>
    </source>
</evidence>
<feature type="transmembrane region" description="Helical" evidence="7">
    <location>
        <begin position="79"/>
        <end position="96"/>
    </location>
</feature>
<evidence type="ECO:0000256" key="4">
    <source>
        <dbReference type="ARBA" id="ARBA00023136"/>
    </source>
</evidence>
<dbReference type="InterPro" id="IPR052337">
    <property type="entry name" value="SAT4-like"/>
</dbReference>
<protein>
    <recommendedName>
        <fullName evidence="8">Rhodopsin domain-containing protein</fullName>
    </recommendedName>
</protein>
<reference evidence="9 10" key="1">
    <citation type="submission" date="2016-10" db="EMBL/GenBank/DDBJ databases">
        <title>The genome sequence of Colletotrichum fioriniae PJ7.</title>
        <authorList>
            <person name="Baroncelli R."/>
        </authorList>
    </citation>
    <scope>NUCLEOTIDE SEQUENCE [LARGE SCALE GENOMIC DNA]</scope>
    <source>
        <strain evidence="9 10">IMI 384185</strain>
    </source>
</reference>
<comment type="caution">
    <text evidence="9">The sequence shown here is derived from an EMBL/GenBank/DDBJ whole genome shotgun (WGS) entry which is preliminary data.</text>
</comment>
<name>A0ABQ9T1V8_9PEZI</name>
<evidence type="ECO:0000256" key="6">
    <source>
        <dbReference type="SAM" id="MobiDB-lite"/>
    </source>
</evidence>
<feature type="transmembrane region" description="Helical" evidence="7">
    <location>
        <begin position="30"/>
        <end position="49"/>
    </location>
</feature>
<dbReference type="InterPro" id="IPR049326">
    <property type="entry name" value="Rhodopsin_dom_fungi"/>
</dbReference>
<dbReference type="PANTHER" id="PTHR33048">
    <property type="entry name" value="PTH11-LIKE INTEGRAL MEMBRANE PROTEIN (AFU_ORTHOLOGUE AFUA_5G11245)"/>
    <property type="match status" value="1"/>
</dbReference>
<dbReference type="Proteomes" id="UP001241169">
    <property type="component" value="Unassembled WGS sequence"/>
</dbReference>
<evidence type="ECO:0000256" key="7">
    <source>
        <dbReference type="SAM" id="Phobius"/>
    </source>
</evidence>
<dbReference type="RefSeq" id="XP_060354889.1">
    <property type="nucleotide sequence ID" value="XM_060487561.1"/>
</dbReference>
<comment type="similarity">
    <text evidence="5">Belongs to the SAT4 family.</text>
</comment>
<feature type="region of interest" description="Disordered" evidence="6">
    <location>
        <begin position="320"/>
        <end position="357"/>
    </location>
</feature>
<evidence type="ECO:0000259" key="8">
    <source>
        <dbReference type="Pfam" id="PF20684"/>
    </source>
</evidence>
<feature type="transmembrane region" description="Helical" evidence="7">
    <location>
        <begin position="116"/>
        <end position="137"/>
    </location>
</feature>
<dbReference type="GeneID" id="85371460"/>
<keyword evidence="2 7" id="KW-0812">Transmembrane</keyword>
<evidence type="ECO:0000256" key="2">
    <source>
        <dbReference type="ARBA" id="ARBA00022692"/>
    </source>
</evidence>
<evidence type="ECO:0000256" key="5">
    <source>
        <dbReference type="ARBA" id="ARBA00038359"/>
    </source>
</evidence>
<dbReference type="EMBL" id="MOPA01000002">
    <property type="protein sequence ID" value="KAK1545772.1"/>
    <property type="molecule type" value="Genomic_DNA"/>
</dbReference>
<keyword evidence="4 7" id="KW-0472">Membrane</keyword>
<organism evidence="9 10">
    <name type="scientific">Colletotrichum paranaense</name>
    <dbReference type="NCBI Taxonomy" id="1914294"/>
    <lineage>
        <taxon>Eukaryota</taxon>
        <taxon>Fungi</taxon>
        <taxon>Dikarya</taxon>
        <taxon>Ascomycota</taxon>
        <taxon>Pezizomycotina</taxon>
        <taxon>Sordariomycetes</taxon>
        <taxon>Hypocreomycetidae</taxon>
        <taxon>Glomerellales</taxon>
        <taxon>Glomerellaceae</taxon>
        <taxon>Colletotrichum</taxon>
        <taxon>Colletotrichum acutatum species complex</taxon>
    </lineage>
</organism>
<feature type="compositionally biased region" description="Polar residues" evidence="6">
    <location>
        <begin position="343"/>
        <end position="357"/>
    </location>
</feature>
<dbReference type="Pfam" id="PF20684">
    <property type="entry name" value="Fung_rhodopsin"/>
    <property type="match status" value="1"/>
</dbReference>
<evidence type="ECO:0000256" key="1">
    <source>
        <dbReference type="ARBA" id="ARBA00004141"/>
    </source>
</evidence>
<proteinExistence type="inferred from homology"/>
<sequence length="434" mass="46082">MEPDPNIIAIFGPPPDDLDISESSVARNNAAVIILAVLASVAVVLRLMARFLQGHSLKADDWTILLSLAHDVNNISSQLLVGATVGLSIAGGAYGAGNHVWSFTPQDLTQVFKILYAYTFIYGTACAATKISILLFYQRIFLLSTASSSSFKFSLIAGYVLSIAYPIIIWTTMANACRPLSFYWNQFVGEQGRCIDINSFYLAPAIINMVNDIIVLLIPIPQILKLQMSGRKKAAVCSIMLLGSLTVHTNPKPPSSVCVASIVRITHLSTFSRALDITWQMGPVFIWSAIEPSIAIVSACLPHLAPLRRLVRHKISSSLGHSSGNAGGGGPSSNSAPWRLKSKQSASGGKNSSSQNGTGALFTYGGSRFNFGGGGGDGKLGGESDDEIGLTNRITAGSGRVKNLSTGSGSEENINGGSIVVQSSFIQESMRNPR</sequence>
<gene>
    <name evidence="9" type="ORF">CPAR01_03274</name>
</gene>
<dbReference type="PANTHER" id="PTHR33048:SF163">
    <property type="entry name" value="INTEGRAL MEMBRANE PROTEIN (AFU_ORTHOLOGUE AFUA_8G05510)"/>
    <property type="match status" value="1"/>
</dbReference>
<feature type="transmembrane region" description="Helical" evidence="7">
    <location>
        <begin position="201"/>
        <end position="224"/>
    </location>
</feature>
<keyword evidence="3 7" id="KW-1133">Transmembrane helix</keyword>